<keyword evidence="3" id="KW-0808">Transferase</keyword>
<dbReference type="Proteomes" id="UP000186698">
    <property type="component" value="Chromosome 1L"/>
</dbReference>
<dbReference type="STRING" id="8355.A0A1L8HX61"/>
<dbReference type="Pfam" id="PF01661">
    <property type="entry name" value="Macro"/>
    <property type="match status" value="2"/>
</dbReference>
<dbReference type="GO" id="GO:1990404">
    <property type="term" value="F:NAD+-protein mono-ADP-ribosyltransferase activity"/>
    <property type="evidence" value="ECO:0007669"/>
    <property type="project" value="TreeGrafter"/>
</dbReference>
<dbReference type="InterPro" id="IPR002589">
    <property type="entry name" value="Macro_dom"/>
</dbReference>
<evidence type="ECO:0000256" key="5">
    <source>
        <dbReference type="ARBA" id="ARBA00023242"/>
    </source>
</evidence>
<dbReference type="InterPro" id="IPR037197">
    <property type="entry name" value="WWE_dom_sf"/>
</dbReference>
<dbReference type="GeneID" id="108695267"/>
<name>A0A1L8HX61_XENLA</name>
<dbReference type="InterPro" id="IPR012677">
    <property type="entry name" value="Nucleotide-bd_a/b_plait_sf"/>
</dbReference>
<evidence type="ECO:0000256" key="1">
    <source>
        <dbReference type="ARBA" id="ARBA00004123"/>
    </source>
</evidence>
<dbReference type="GO" id="GO:0005634">
    <property type="term" value="C:nucleus"/>
    <property type="evidence" value="ECO:0000318"/>
    <property type="project" value="GO_Central"/>
</dbReference>
<dbReference type="CTD" id="108695267"/>
<dbReference type="InterPro" id="IPR057051">
    <property type="entry name" value="PARP14_RPM_1"/>
</dbReference>
<evidence type="ECO:0000256" key="2">
    <source>
        <dbReference type="ARBA" id="ARBA00022676"/>
    </source>
</evidence>
<dbReference type="PANTHER" id="PTHR14453">
    <property type="entry name" value="PARP/ZINC FINGER CCCH TYPE DOMAIN CONTAINING PROTEIN"/>
    <property type="match status" value="1"/>
</dbReference>
<dbReference type="Gene3D" id="3.30.70.330">
    <property type="match status" value="1"/>
</dbReference>
<dbReference type="SMART" id="SM00506">
    <property type="entry name" value="A1pp"/>
    <property type="match status" value="1"/>
</dbReference>
<dbReference type="CDD" id="cd01439">
    <property type="entry name" value="TCCD_inducible_PARP_like"/>
    <property type="match status" value="1"/>
</dbReference>
<evidence type="ECO:0000256" key="6">
    <source>
        <dbReference type="ARBA" id="ARBA00024347"/>
    </source>
</evidence>
<dbReference type="PROSITE" id="PS51154">
    <property type="entry name" value="MACRO"/>
    <property type="match status" value="1"/>
</dbReference>
<dbReference type="Pfam" id="PF00644">
    <property type="entry name" value="PARP"/>
    <property type="match status" value="1"/>
</dbReference>
<keyword evidence="2" id="KW-0328">Glycosyltransferase</keyword>
<dbReference type="AlphaFoldDB" id="A0A1L8HX61"/>
<evidence type="ECO:0000256" key="3">
    <source>
        <dbReference type="ARBA" id="ARBA00022679"/>
    </source>
</evidence>
<protein>
    <submittedName>
        <fullName evidence="8">Protein mono-ADP-ribosyltransferase PARP14-like</fullName>
    </submittedName>
</protein>
<comment type="similarity">
    <text evidence="6">Belongs to the ARTD/PARP family.</text>
</comment>
<dbReference type="GO" id="GO:0070212">
    <property type="term" value="P:protein poly-ADP-ribosylation"/>
    <property type="evidence" value="ECO:0007669"/>
    <property type="project" value="TreeGrafter"/>
</dbReference>
<comment type="subcellular location">
    <subcellularLocation>
        <location evidence="1">Nucleus</location>
    </subcellularLocation>
</comment>
<dbReference type="PROSITE" id="PS51059">
    <property type="entry name" value="PARP_CATALYTIC"/>
    <property type="match status" value="1"/>
</dbReference>
<accession>A0A1L8HX61</accession>
<dbReference type="GO" id="GO:0010629">
    <property type="term" value="P:negative regulation of gene expression"/>
    <property type="evidence" value="ECO:0000318"/>
    <property type="project" value="GO_Central"/>
</dbReference>
<dbReference type="InterPro" id="IPR052056">
    <property type="entry name" value="Mono-ARTD/PARP"/>
</dbReference>
<dbReference type="Gene3D" id="3.30.720.50">
    <property type="match status" value="1"/>
</dbReference>
<dbReference type="GO" id="GO:0005737">
    <property type="term" value="C:cytoplasm"/>
    <property type="evidence" value="ECO:0000318"/>
    <property type="project" value="GO_Central"/>
</dbReference>
<dbReference type="SUPFAM" id="SSF52949">
    <property type="entry name" value="Macro domain-like"/>
    <property type="match status" value="2"/>
</dbReference>
<dbReference type="Gene3D" id="3.40.220.10">
    <property type="entry name" value="Leucine Aminopeptidase, subunit E, domain 1"/>
    <property type="match status" value="2"/>
</dbReference>
<dbReference type="FunFam" id="3.90.228.10:FF:000008">
    <property type="entry name" value="Poly [ADP-ribose] polymerase"/>
    <property type="match status" value="1"/>
</dbReference>
<organism evidence="7 8">
    <name type="scientific">Xenopus laevis</name>
    <name type="common">African clawed frog</name>
    <dbReference type="NCBI Taxonomy" id="8355"/>
    <lineage>
        <taxon>Eukaryota</taxon>
        <taxon>Metazoa</taxon>
        <taxon>Chordata</taxon>
        <taxon>Craniata</taxon>
        <taxon>Vertebrata</taxon>
        <taxon>Euteleostomi</taxon>
        <taxon>Amphibia</taxon>
        <taxon>Batrachia</taxon>
        <taxon>Anura</taxon>
        <taxon>Pipoidea</taxon>
        <taxon>Pipidae</taxon>
        <taxon>Xenopodinae</taxon>
        <taxon>Xenopus</taxon>
        <taxon>Xenopus</taxon>
    </lineage>
</organism>
<dbReference type="PANTHER" id="PTHR14453:SF99">
    <property type="entry name" value="PROTEIN MONO-ADP-RIBOSYLTRANSFERASE PARP15"/>
    <property type="match status" value="1"/>
</dbReference>
<dbReference type="OrthoDB" id="6133115at2759"/>
<gene>
    <name evidence="8" type="primary">LOC108695267</name>
</gene>
<dbReference type="RefSeq" id="XP_041418418.1">
    <property type="nucleotide sequence ID" value="XM_041562484.1"/>
</dbReference>
<dbReference type="SUPFAM" id="SSF56399">
    <property type="entry name" value="ADP-ribosylation"/>
    <property type="match status" value="1"/>
</dbReference>
<dbReference type="InterPro" id="IPR043472">
    <property type="entry name" value="Macro_dom-like"/>
</dbReference>
<dbReference type="Gene3D" id="3.90.228.10">
    <property type="match status" value="1"/>
</dbReference>
<keyword evidence="5" id="KW-0539">Nucleus</keyword>
<evidence type="ECO:0000313" key="7">
    <source>
        <dbReference type="Proteomes" id="UP000186698"/>
    </source>
</evidence>
<dbReference type="Pfam" id="PF23222">
    <property type="entry name" value="RRM_PARP14_1"/>
    <property type="match status" value="1"/>
</dbReference>
<evidence type="ECO:0000313" key="8">
    <source>
        <dbReference type="RefSeq" id="XP_041418418.1"/>
    </source>
</evidence>
<dbReference type="KEGG" id="xla:108695267"/>
<keyword evidence="4" id="KW-0520">NAD</keyword>
<sequence>MDVYPYSLVVETNRDLNKKQQRDLQYYFSLRRKSQGGECDLSSISSKLFRVSFRDKEAWNRVLNYKEHELESDGELISLIIQREENTEEINMEYPVSNQTSGDGLEDSRTDKSTSIPLDSNSIYLVKRDAIKDLLSRDFQALRFHIGLRELTLTGCPKDLQIARQKLKNITDSVVSRSVDLPRNVQIFLNDLDKKALSEKLFEKTSEGYIILDSSRGLHLYAPSIALLNQAWNVLRCAFLEKKISIKKEERMVTSSDTWISLLEDIKTNQGLALHSNETEDGSLILYVLGLREEVETMNKLLKDHLNQQRTVQIDFNLENRVFVEHLHELIDFFSLGAIEADVQILPSSGSSVTLTGPKNAVEKSIEVLSNAKQKIFHQPLCIPKYGATYFFKTQGKEILENLCNNQKCKVFICETEKECKKSGDDLGSMHNATITKENISSQKVENIQKEEFIAIPQTSGNEVVGSKESKQPMVQIVLSFGNLEEQKANVIGAPLLAANPVLMSLSVTKSLESKAGSKFSRLFSALLNGRSRLPPGSLLEMPLTKNTHFLNCDTVIFMVCRPWDGPDGSATTMLRKAISDFLQKSSKQKLSVVAMAAIGPGKTLQFPNQTAAKIFGEELKAFMASEPNTSLKKINLVFQEKNYIFFHTYKDTLLHMDLGDRVVVCDENGGAFHKSALGEHIDMTVGNLFVSVVYGNIAEEETDIILNLTNFTEWKAGSVAHAIFTAAGPEIIEKVQQERRQSFAITVSGNLKSKYIISTNCERNIAKINEVVRQTLMKCEEMGLCSVSMPAIGTGECMFNAQQVAQSMADSISSVARNSKLSSLSCVRLVMIEPYLYSIFCTEFKQRFTTEKQSFWNPLKLLANRLKRRQAQATKDIKDSGSPITMPQHSVDLLDIVGRDKDTVDNVKLILKLEFDNQYQEEIIVESQVQSFTKMEVQSIFSVLKEMPEVQMILNQMEGYIQINGCQMNVMKASAQVQEKLRAILSTRLEEAKRDQSLMHWVYINGDLTVPFEEEPSEQLEKMFLSGSKAVVTVALEDGTEVTVNLKTMKAAIPNIGQEVTVERRDLAAESDFPAHWDDMTVHFLMMVPLDHMSVEYREVLTNFTKTVQNCDVVKIERIQNRYQYSAYMMRKNYIKEKNGAANVNERTLYHGTAFKNCDAINYGAFSRSFAGEHASAYGNGVYFAVDASYSAGLTYSPQDPETQLRYIYQVKVLAGHHTKGRRGMKAPPCKSPSDPFDLYDSLTDNNDDPTMFVVFHDDQVYPEYLISFKNK</sequence>
<keyword evidence="7" id="KW-1185">Reference proteome</keyword>
<dbReference type="GO" id="GO:0003714">
    <property type="term" value="F:transcription corepressor activity"/>
    <property type="evidence" value="ECO:0000318"/>
    <property type="project" value="GO_Central"/>
</dbReference>
<dbReference type="OMA" id="RVMQMIN"/>
<proteinExistence type="inferred from homology"/>
<dbReference type="PaxDb" id="8355-A0A1L8HX61"/>
<dbReference type="GO" id="GO:0003950">
    <property type="term" value="F:NAD+ poly-ADP-ribosyltransferase activity"/>
    <property type="evidence" value="ECO:0000318"/>
    <property type="project" value="GO_Central"/>
</dbReference>
<reference evidence="8" key="1">
    <citation type="submission" date="2025-08" db="UniProtKB">
        <authorList>
            <consortium name="RefSeq"/>
        </authorList>
    </citation>
    <scope>IDENTIFICATION</scope>
    <source>
        <strain evidence="8">J_2021</strain>
        <tissue evidence="8">Erythrocytes</tissue>
    </source>
</reference>
<dbReference type="InterPro" id="IPR012317">
    <property type="entry name" value="Poly(ADP-ribose)pol_cat_dom"/>
</dbReference>
<evidence type="ECO:0000256" key="4">
    <source>
        <dbReference type="ARBA" id="ARBA00023027"/>
    </source>
</evidence>